<dbReference type="EMBL" id="PDDY01000004">
    <property type="protein sequence ID" value="PEH39623.1"/>
    <property type="molecule type" value="Genomic_DNA"/>
</dbReference>
<organism evidence="2 3">
    <name type="scientific">Burkholderia gladioli</name>
    <name type="common">Pseudomonas marginata</name>
    <name type="synonym">Phytomonas marginata</name>
    <dbReference type="NCBI Taxonomy" id="28095"/>
    <lineage>
        <taxon>Bacteria</taxon>
        <taxon>Pseudomonadati</taxon>
        <taxon>Pseudomonadota</taxon>
        <taxon>Betaproteobacteria</taxon>
        <taxon>Burkholderiales</taxon>
        <taxon>Burkholderiaceae</taxon>
        <taxon>Burkholderia</taxon>
    </lineage>
</organism>
<evidence type="ECO:0000256" key="1">
    <source>
        <dbReference type="SAM" id="SignalP"/>
    </source>
</evidence>
<evidence type="ECO:0008006" key="4">
    <source>
        <dbReference type="Google" id="ProtNLM"/>
    </source>
</evidence>
<dbReference type="AlphaFoldDB" id="A0A2A7S859"/>
<name>A0A2A7S859_BURGA</name>
<evidence type="ECO:0000313" key="3">
    <source>
        <dbReference type="Proteomes" id="UP000220629"/>
    </source>
</evidence>
<evidence type="ECO:0000313" key="2">
    <source>
        <dbReference type="EMBL" id="PEH39623.1"/>
    </source>
</evidence>
<gene>
    <name evidence="2" type="ORF">CRM94_35755</name>
</gene>
<proteinExistence type="predicted"/>
<keyword evidence="1" id="KW-0732">Signal</keyword>
<feature type="chain" id="PRO_5018012179" description="DUF2059 domain-containing protein" evidence="1">
    <location>
        <begin position="31"/>
        <end position="242"/>
    </location>
</feature>
<dbReference type="Proteomes" id="UP000220629">
    <property type="component" value="Unassembled WGS sequence"/>
</dbReference>
<dbReference type="RefSeq" id="WP_127837636.1">
    <property type="nucleotide sequence ID" value="NZ_CADEQH010000007.1"/>
</dbReference>
<comment type="caution">
    <text evidence="2">The sequence shown here is derived from an EMBL/GenBank/DDBJ whole genome shotgun (WGS) entry which is preliminary data.</text>
</comment>
<feature type="signal peptide" evidence="1">
    <location>
        <begin position="1"/>
        <end position="30"/>
    </location>
</feature>
<reference evidence="3" key="1">
    <citation type="submission" date="2017-09" db="EMBL/GenBank/DDBJ databases">
        <title>FDA dAtabase for Regulatory Grade micrObial Sequences (FDA-ARGOS): Supporting development and validation of Infectious Disease Dx tests.</title>
        <authorList>
            <person name="Minogue T."/>
            <person name="Wolcott M."/>
            <person name="Wasieloski L."/>
            <person name="Aguilar W."/>
            <person name="Moore D."/>
            <person name="Tallon L."/>
            <person name="Sadzewicz L."/>
            <person name="Ott S."/>
            <person name="Zhao X."/>
            <person name="Nagaraj S."/>
            <person name="Vavikolanu K."/>
            <person name="Aluvathingal J."/>
            <person name="Nadendla S."/>
            <person name="Sichtig H."/>
        </authorList>
    </citation>
    <scope>NUCLEOTIDE SEQUENCE [LARGE SCALE GENOMIC DNA]</scope>
    <source>
        <strain evidence="3">FDAARGOS_390</strain>
    </source>
</reference>
<sequence length="242" mass="25701">MIPMQIPRILSRVVLALAGAMLIAAVPARAAPLSPSQTTELLLALFVNGDLAHGQQYNDTMRDIAGGRDAIDLQAYAQARAENPRHLAERLTESMPPAQREALSEPLRAMFAAVADAIARSRCRVTGETREADSGGDGPSSAQVAYVCEVANLAPVMERLRVVMPRQVVRSEQAAVEARAAMATKLAGMIPAAPIELPVSGTLQLSGSDLQGWRATDPGTLLETVSKPILETLGMPTQMRGD</sequence>
<accession>A0A2A7S859</accession>
<protein>
    <recommendedName>
        <fullName evidence="4">DUF2059 domain-containing protein</fullName>
    </recommendedName>
</protein>